<dbReference type="Proteomes" id="UP000054321">
    <property type="component" value="Unassembled WGS sequence"/>
</dbReference>
<dbReference type="GO" id="GO:0016020">
    <property type="term" value="C:membrane"/>
    <property type="evidence" value="ECO:0007669"/>
    <property type="project" value="UniProtKB-SubCell"/>
</dbReference>
<dbReference type="GO" id="GO:0005739">
    <property type="term" value="C:mitochondrion"/>
    <property type="evidence" value="ECO:0007669"/>
    <property type="project" value="UniProtKB-SubCell"/>
</dbReference>
<accession>A0A0C3DCU6</accession>
<dbReference type="PANTHER" id="PTHR48182:SF2">
    <property type="entry name" value="PROTEIN SERAC1"/>
    <property type="match status" value="1"/>
</dbReference>
<feature type="compositionally biased region" description="Acidic residues" evidence="7">
    <location>
        <begin position="469"/>
        <end position="478"/>
    </location>
</feature>
<keyword evidence="4" id="KW-0256">Endoplasmic reticulum</keyword>
<sequence length="478" mass="53017">MSSGRLKALTYRVENIPYGTTKEQLVSDYFYVKDQGDIKVKSLVPAVDTVEGEEGDYTATVLFHPHESRQGGPRVQDDSITVDRDFCGFTPLYVPPKEKGPIAADIIAVTGLAGHAFGSWAHSDEHMWLRDYLPRDIPNVRILTYGYYSKLRDDTTVNILQDHTNKFVHGLIDVREDGQCESRPIIFIGHSLGCLIIKKALSDAISLGITRSRLPVRGIIFLAPPHRGLDIDALRILVKGEPTEALIMELKSQSPTLTWLNQSFAQFARDIDILTCYENKPTNTVINVNGEWKREGPAVMMVTLDSARQYYPKEKLVSADSDHSQIARIMKGQNGIYPSVKSAIKRGLVSTARIVAGAGENNVESPSLEEQINTLQLSPSPPSYSRGDAIKSQFDVEPVAEFHPALISQESAGEHAMPMGIRDPVITSEHNRRQNLLDKPPATESYIEIQEIIPGTVSSNAVKIRQGENEENEADDDE</sequence>
<dbReference type="EMBL" id="KN832878">
    <property type="protein sequence ID" value="KIM99767.1"/>
    <property type="molecule type" value="Genomic_DNA"/>
</dbReference>
<feature type="region of interest" description="Disordered" evidence="7">
    <location>
        <begin position="457"/>
        <end position="478"/>
    </location>
</feature>
<dbReference type="InterPro" id="IPR029058">
    <property type="entry name" value="AB_hydrolase_fold"/>
</dbReference>
<proteinExistence type="predicted"/>
<protein>
    <recommendedName>
        <fullName evidence="10">DUF676 domain-containing protein</fullName>
    </recommendedName>
</protein>
<dbReference type="OrthoDB" id="20872at2759"/>
<comment type="subcellular location">
    <subcellularLocation>
        <location evidence="2">Endoplasmic reticulum</location>
    </subcellularLocation>
    <subcellularLocation>
        <location evidence="3">Membrane</location>
    </subcellularLocation>
    <subcellularLocation>
        <location evidence="1">Mitochondrion</location>
    </subcellularLocation>
</comment>
<evidence type="ECO:0000256" key="1">
    <source>
        <dbReference type="ARBA" id="ARBA00004173"/>
    </source>
</evidence>
<dbReference type="SUPFAM" id="SSF53474">
    <property type="entry name" value="alpha/beta-Hydrolases"/>
    <property type="match status" value="1"/>
</dbReference>
<reference evidence="9" key="2">
    <citation type="submission" date="2015-01" db="EMBL/GenBank/DDBJ databases">
        <title>Evolutionary Origins and Diversification of the Mycorrhizal Mutualists.</title>
        <authorList>
            <consortium name="DOE Joint Genome Institute"/>
            <consortium name="Mycorrhizal Genomics Consortium"/>
            <person name="Kohler A."/>
            <person name="Kuo A."/>
            <person name="Nagy L.G."/>
            <person name="Floudas D."/>
            <person name="Copeland A."/>
            <person name="Barry K.W."/>
            <person name="Cichocki N."/>
            <person name="Veneault-Fourrey C."/>
            <person name="LaButti K."/>
            <person name="Lindquist E.A."/>
            <person name="Lipzen A."/>
            <person name="Lundell T."/>
            <person name="Morin E."/>
            <person name="Murat C."/>
            <person name="Riley R."/>
            <person name="Ohm R."/>
            <person name="Sun H."/>
            <person name="Tunlid A."/>
            <person name="Henrissat B."/>
            <person name="Grigoriev I.V."/>
            <person name="Hibbett D.S."/>
            <person name="Martin F."/>
        </authorList>
    </citation>
    <scope>NUCLEOTIDE SEQUENCE [LARGE SCALE GENOMIC DNA]</scope>
    <source>
        <strain evidence="9">Zn</strain>
    </source>
</reference>
<evidence type="ECO:0008006" key="10">
    <source>
        <dbReference type="Google" id="ProtNLM"/>
    </source>
</evidence>
<evidence type="ECO:0000256" key="5">
    <source>
        <dbReference type="ARBA" id="ARBA00023128"/>
    </source>
</evidence>
<dbReference type="InParanoid" id="A0A0C3DCU6"/>
<reference evidence="8 9" key="1">
    <citation type="submission" date="2014-04" db="EMBL/GenBank/DDBJ databases">
        <authorList>
            <consortium name="DOE Joint Genome Institute"/>
            <person name="Kuo A."/>
            <person name="Martino E."/>
            <person name="Perotto S."/>
            <person name="Kohler A."/>
            <person name="Nagy L.G."/>
            <person name="Floudas D."/>
            <person name="Copeland A."/>
            <person name="Barry K.W."/>
            <person name="Cichocki N."/>
            <person name="Veneault-Fourrey C."/>
            <person name="LaButti K."/>
            <person name="Lindquist E.A."/>
            <person name="Lipzen A."/>
            <person name="Lundell T."/>
            <person name="Morin E."/>
            <person name="Murat C."/>
            <person name="Sun H."/>
            <person name="Tunlid A."/>
            <person name="Henrissat B."/>
            <person name="Grigoriev I.V."/>
            <person name="Hibbett D.S."/>
            <person name="Martin F."/>
            <person name="Nordberg H.P."/>
            <person name="Cantor M.N."/>
            <person name="Hua S.X."/>
        </authorList>
    </citation>
    <scope>NUCLEOTIDE SEQUENCE [LARGE SCALE GENOMIC DNA]</scope>
    <source>
        <strain evidence="8 9">Zn</strain>
    </source>
</reference>
<keyword evidence="5" id="KW-0496">Mitochondrion</keyword>
<evidence type="ECO:0000256" key="3">
    <source>
        <dbReference type="ARBA" id="ARBA00004370"/>
    </source>
</evidence>
<organism evidence="8 9">
    <name type="scientific">Oidiodendron maius (strain Zn)</name>
    <dbReference type="NCBI Taxonomy" id="913774"/>
    <lineage>
        <taxon>Eukaryota</taxon>
        <taxon>Fungi</taxon>
        <taxon>Dikarya</taxon>
        <taxon>Ascomycota</taxon>
        <taxon>Pezizomycotina</taxon>
        <taxon>Leotiomycetes</taxon>
        <taxon>Leotiomycetes incertae sedis</taxon>
        <taxon>Myxotrichaceae</taxon>
        <taxon>Oidiodendron</taxon>
    </lineage>
</organism>
<evidence type="ECO:0000256" key="4">
    <source>
        <dbReference type="ARBA" id="ARBA00022824"/>
    </source>
</evidence>
<evidence type="ECO:0000313" key="9">
    <source>
        <dbReference type="Proteomes" id="UP000054321"/>
    </source>
</evidence>
<keyword evidence="6" id="KW-0472">Membrane</keyword>
<dbReference type="GO" id="GO:0005783">
    <property type="term" value="C:endoplasmic reticulum"/>
    <property type="evidence" value="ECO:0007669"/>
    <property type="project" value="UniProtKB-SubCell"/>
</dbReference>
<evidence type="ECO:0000313" key="8">
    <source>
        <dbReference type="EMBL" id="KIM99767.1"/>
    </source>
</evidence>
<dbReference type="PANTHER" id="PTHR48182">
    <property type="entry name" value="PROTEIN SERAC1"/>
    <property type="match status" value="1"/>
</dbReference>
<feature type="non-terminal residue" evidence="8">
    <location>
        <position position="478"/>
    </location>
</feature>
<gene>
    <name evidence="8" type="ORF">OIDMADRAFT_146361</name>
</gene>
<dbReference type="HOGENOM" id="CLU_000288_182_5_1"/>
<evidence type="ECO:0000256" key="7">
    <source>
        <dbReference type="SAM" id="MobiDB-lite"/>
    </source>
</evidence>
<dbReference type="Gene3D" id="3.40.50.1820">
    <property type="entry name" value="alpha/beta hydrolase"/>
    <property type="match status" value="1"/>
</dbReference>
<keyword evidence="9" id="KW-1185">Reference proteome</keyword>
<evidence type="ECO:0000256" key="2">
    <source>
        <dbReference type="ARBA" id="ARBA00004240"/>
    </source>
</evidence>
<dbReference type="InterPro" id="IPR052374">
    <property type="entry name" value="SERAC1"/>
</dbReference>
<dbReference type="AlphaFoldDB" id="A0A0C3DCU6"/>
<evidence type="ECO:0000256" key="6">
    <source>
        <dbReference type="ARBA" id="ARBA00023136"/>
    </source>
</evidence>
<name>A0A0C3DCU6_OIDMZ</name>